<sequence length="271" mass="30307">MSSQGSASGIPATTNPDRSKSGESQSMDKPTRVDEYYLSGGDVVFKVENDLFRVHSFFFTRESCVFRDMLTMPRPAEEILEGSADENPIYLGGITSIDFQRLLWVFYNPTYSIYDADIDTWTSIISLANLWQMDQVKDLAIRELGKMDLPAVTKAALANKYEIEQGWALAAYAEIGARLEPLTTEEGKLLGLDVVIRLAHVRERIRDRRATTPVETNSTRGFGAFNVSPLSSPIRPRSMYDGAAMPAFGAIAAKKLWNKADLEIVKEIFYL</sequence>
<evidence type="ECO:0000256" key="1">
    <source>
        <dbReference type="SAM" id="MobiDB-lite"/>
    </source>
</evidence>
<evidence type="ECO:0000313" key="4">
    <source>
        <dbReference type="Proteomes" id="UP000294933"/>
    </source>
</evidence>
<dbReference type="Pfam" id="PF00651">
    <property type="entry name" value="BTB"/>
    <property type="match status" value="1"/>
</dbReference>
<dbReference type="Gene3D" id="3.30.710.10">
    <property type="entry name" value="Potassium Channel Kv1.1, Chain A"/>
    <property type="match status" value="1"/>
</dbReference>
<organism evidence="3 4">
    <name type="scientific">Rickenella mellea</name>
    <dbReference type="NCBI Taxonomy" id="50990"/>
    <lineage>
        <taxon>Eukaryota</taxon>
        <taxon>Fungi</taxon>
        <taxon>Dikarya</taxon>
        <taxon>Basidiomycota</taxon>
        <taxon>Agaricomycotina</taxon>
        <taxon>Agaricomycetes</taxon>
        <taxon>Hymenochaetales</taxon>
        <taxon>Rickenellaceae</taxon>
        <taxon>Rickenella</taxon>
    </lineage>
</organism>
<protein>
    <recommendedName>
        <fullName evidence="2">BTB domain-containing protein</fullName>
    </recommendedName>
</protein>
<name>A0A4Y7PRH4_9AGAM</name>
<gene>
    <name evidence="3" type="ORF">BD410DRAFT_901088</name>
</gene>
<dbReference type="OrthoDB" id="2593747at2759"/>
<dbReference type="SUPFAM" id="SSF54695">
    <property type="entry name" value="POZ domain"/>
    <property type="match status" value="1"/>
</dbReference>
<evidence type="ECO:0000313" key="3">
    <source>
        <dbReference type="EMBL" id="TDL18027.1"/>
    </source>
</evidence>
<accession>A0A4Y7PRH4</accession>
<dbReference type="InterPro" id="IPR011333">
    <property type="entry name" value="SKP1/BTB/POZ_sf"/>
</dbReference>
<feature type="compositionally biased region" description="Polar residues" evidence="1">
    <location>
        <begin position="1"/>
        <end position="28"/>
    </location>
</feature>
<dbReference type="Proteomes" id="UP000294933">
    <property type="component" value="Unassembled WGS sequence"/>
</dbReference>
<feature type="region of interest" description="Disordered" evidence="1">
    <location>
        <begin position="1"/>
        <end position="31"/>
    </location>
</feature>
<dbReference type="VEuPathDB" id="FungiDB:BD410DRAFT_901088"/>
<feature type="domain" description="BTB" evidence="2">
    <location>
        <begin position="41"/>
        <end position="115"/>
    </location>
</feature>
<evidence type="ECO:0000259" key="2">
    <source>
        <dbReference type="PROSITE" id="PS50097"/>
    </source>
</evidence>
<dbReference type="InterPro" id="IPR000210">
    <property type="entry name" value="BTB/POZ_dom"/>
</dbReference>
<dbReference type="AlphaFoldDB" id="A0A4Y7PRH4"/>
<dbReference type="SMART" id="SM00225">
    <property type="entry name" value="BTB"/>
    <property type="match status" value="1"/>
</dbReference>
<dbReference type="STRING" id="50990.A0A4Y7PRH4"/>
<reference evidence="3 4" key="1">
    <citation type="submission" date="2018-06" db="EMBL/GenBank/DDBJ databases">
        <title>A transcriptomic atlas of mushroom development highlights an independent origin of complex multicellularity.</title>
        <authorList>
            <consortium name="DOE Joint Genome Institute"/>
            <person name="Krizsan K."/>
            <person name="Almasi E."/>
            <person name="Merenyi Z."/>
            <person name="Sahu N."/>
            <person name="Viragh M."/>
            <person name="Koszo T."/>
            <person name="Mondo S."/>
            <person name="Kiss B."/>
            <person name="Balint B."/>
            <person name="Kues U."/>
            <person name="Barry K."/>
            <person name="Hegedus J.C."/>
            <person name="Henrissat B."/>
            <person name="Johnson J."/>
            <person name="Lipzen A."/>
            <person name="Ohm R."/>
            <person name="Nagy I."/>
            <person name="Pangilinan J."/>
            <person name="Yan J."/>
            <person name="Xiong Y."/>
            <person name="Grigoriev I.V."/>
            <person name="Hibbett D.S."/>
            <person name="Nagy L.G."/>
        </authorList>
    </citation>
    <scope>NUCLEOTIDE SEQUENCE [LARGE SCALE GENOMIC DNA]</scope>
    <source>
        <strain evidence="3 4">SZMC22713</strain>
    </source>
</reference>
<dbReference type="PROSITE" id="PS50097">
    <property type="entry name" value="BTB"/>
    <property type="match status" value="1"/>
</dbReference>
<keyword evidence="4" id="KW-1185">Reference proteome</keyword>
<dbReference type="EMBL" id="ML170213">
    <property type="protein sequence ID" value="TDL18027.1"/>
    <property type="molecule type" value="Genomic_DNA"/>
</dbReference>
<proteinExistence type="predicted"/>